<dbReference type="STRING" id="56857.A0A200Q0Y7"/>
<dbReference type="SMART" id="SM00256">
    <property type="entry name" value="FBOX"/>
    <property type="match status" value="1"/>
</dbReference>
<dbReference type="PROSITE" id="PS50181">
    <property type="entry name" value="FBOX"/>
    <property type="match status" value="1"/>
</dbReference>
<dbReference type="Pfam" id="PF08268">
    <property type="entry name" value="FBA_3"/>
    <property type="match status" value="1"/>
</dbReference>
<dbReference type="PANTHER" id="PTHR31672">
    <property type="entry name" value="BNACNNG10540D PROTEIN"/>
    <property type="match status" value="1"/>
</dbReference>
<dbReference type="Gene3D" id="1.20.1280.50">
    <property type="match status" value="1"/>
</dbReference>
<protein>
    <submittedName>
        <fullName evidence="2">F-box domain</fullName>
    </submittedName>
</protein>
<evidence type="ECO:0000313" key="2">
    <source>
        <dbReference type="EMBL" id="OVA04118.1"/>
    </source>
</evidence>
<dbReference type="SUPFAM" id="SSF81383">
    <property type="entry name" value="F-box domain"/>
    <property type="match status" value="1"/>
</dbReference>
<gene>
    <name evidence="2" type="ORF">BVC80_8677g21</name>
</gene>
<proteinExistence type="predicted"/>
<dbReference type="InterPro" id="IPR011044">
    <property type="entry name" value="Quino_amine_DH_bsu"/>
</dbReference>
<accession>A0A200Q0Y7</accession>
<dbReference type="AlphaFoldDB" id="A0A200Q0Y7"/>
<feature type="domain" description="F-box" evidence="1">
    <location>
        <begin position="7"/>
        <end position="52"/>
    </location>
</feature>
<name>A0A200Q0Y7_MACCD</name>
<dbReference type="InterPro" id="IPR036047">
    <property type="entry name" value="F-box-like_dom_sf"/>
</dbReference>
<dbReference type="CDD" id="cd22157">
    <property type="entry name" value="F-box_AtFBW1-like"/>
    <property type="match status" value="1"/>
</dbReference>
<reference evidence="2 3" key="1">
    <citation type="journal article" date="2017" name="Mol. Plant">
        <title>The Genome of Medicinal Plant Macleaya cordata Provides New Insights into Benzylisoquinoline Alkaloids Metabolism.</title>
        <authorList>
            <person name="Liu X."/>
            <person name="Liu Y."/>
            <person name="Huang P."/>
            <person name="Ma Y."/>
            <person name="Qing Z."/>
            <person name="Tang Q."/>
            <person name="Cao H."/>
            <person name="Cheng P."/>
            <person name="Zheng Y."/>
            <person name="Yuan Z."/>
            <person name="Zhou Y."/>
            <person name="Liu J."/>
            <person name="Tang Z."/>
            <person name="Zhuo Y."/>
            <person name="Zhang Y."/>
            <person name="Yu L."/>
            <person name="Huang J."/>
            <person name="Yang P."/>
            <person name="Peng Q."/>
            <person name="Zhang J."/>
            <person name="Jiang W."/>
            <person name="Zhang Z."/>
            <person name="Lin K."/>
            <person name="Ro D.K."/>
            <person name="Chen X."/>
            <person name="Xiong X."/>
            <person name="Shang Y."/>
            <person name="Huang S."/>
            <person name="Zeng J."/>
        </authorList>
    </citation>
    <scope>NUCLEOTIDE SEQUENCE [LARGE SCALE GENOMIC DNA]</scope>
    <source>
        <strain evidence="3">cv. BLH2017</strain>
        <tissue evidence="2">Root</tissue>
    </source>
</reference>
<dbReference type="Proteomes" id="UP000195402">
    <property type="component" value="Unassembled WGS sequence"/>
</dbReference>
<dbReference type="InParanoid" id="A0A200Q0Y7"/>
<dbReference type="SUPFAM" id="SSF50969">
    <property type="entry name" value="YVTN repeat-like/Quinoprotein amine dehydrogenase"/>
    <property type="match status" value="1"/>
</dbReference>
<dbReference type="Pfam" id="PF12937">
    <property type="entry name" value="F-box-like"/>
    <property type="match status" value="1"/>
</dbReference>
<dbReference type="InterPro" id="IPR001810">
    <property type="entry name" value="F-box_dom"/>
</dbReference>
<dbReference type="OMA" id="LDNENCE"/>
<comment type="caution">
    <text evidence="2">The sequence shown here is derived from an EMBL/GenBank/DDBJ whole genome shotgun (WGS) entry which is preliminary data.</text>
</comment>
<dbReference type="OrthoDB" id="1894463at2759"/>
<evidence type="ECO:0000259" key="1">
    <source>
        <dbReference type="PROSITE" id="PS50181"/>
    </source>
</evidence>
<dbReference type="NCBIfam" id="TIGR01640">
    <property type="entry name" value="F_box_assoc_1"/>
    <property type="match status" value="1"/>
</dbReference>
<organism evidence="2 3">
    <name type="scientific">Macleaya cordata</name>
    <name type="common">Five-seeded plume-poppy</name>
    <name type="synonym">Bocconia cordata</name>
    <dbReference type="NCBI Taxonomy" id="56857"/>
    <lineage>
        <taxon>Eukaryota</taxon>
        <taxon>Viridiplantae</taxon>
        <taxon>Streptophyta</taxon>
        <taxon>Embryophyta</taxon>
        <taxon>Tracheophyta</taxon>
        <taxon>Spermatophyta</taxon>
        <taxon>Magnoliopsida</taxon>
        <taxon>Ranunculales</taxon>
        <taxon>Papaveraceae</taxon>
        <taxon>Papaveroideae</taxon>
        <taxon>Macleaya</taxon>
    </lineage>
</organism>
<sequence length="398" mass="45710">MDGMKKKKYYFFLPEEIIIDILSRLPVKSVLQCRLVCKAWRSLVCDPSFAHMHLLRRRRHDDDHGKVNIAVMTLFENNSSERFHYTLDNENCEKSYEIRSFDFSSDDDLILCDIVGSCNGLICIADYKDDGSLYIFNPITRECLNLPNLINQSSCLRIEDMVYGFGYLPSTNEYKVVRICYYEHFAGRVQVYTLGAGSGWRDKGEITYSLIFYPPEPTILANGALHWRDGGEIVAFDLADEEFLLLPTPPCSLLDSENDQYPFQLQVLGGRLCVVHCKNEVSVEVWSLKKNEKNGNYGDIKGQKDYQFWSWIKEFDVDSDLEARDPTPLALTMRGEVLLYNRGTLFRYDLKTATSEKLVDIGKYLSACRIFEAVPHWNSFVSLKALGEEDTKIIESAS</sequence>
<keyword evidence="3" id="KW-1185">Reference proteome</keyword>
<dbReference type="PANTHER" id="PTHR31672:SF13">
    <property type="entry name" value="F-BOX PROTEIN CPR30-LIKE"/>
    <property type="match status" value="1"/>
</dbReference>
<evidence type="ECO:0000313" key="3">
    <source>
        <dbReference type="Proteomes" id="UP000195402"/>
    </source>
</evidence>
<dbReference type="InterPro" id="IPR050796">
    <property type="entry name" value="SCF_F-box_component"/>
</dbReference>
<dbReference type="InterPro" id="IPR017451">
    <property type="entry name" value="F-box-assoc_interact_dom"/>
</dbReference>
<dbReference type="InterPro" id="IPR013187">
    <property type="entry name" value="F-box-assoc_dom_typ3"/>
</dbReference>
<dbReference type="EMBL" id="MVGT01003396">
    <property type="protein sequence ID" value="OVA04118.1"/>
    <property type="molecule type" value="Genomic_DNA"/>
</dbReference>